<gene>
    <name evidence="6" type="ORF">GRI58_13770</name>
</gene>
<sequence length="76" mass="8340">MTTFLVIILIGLMLATLISLIRGVVAFIRSTKVDLESGGGDRATEMQLLQNRMMMNRIKFQALAIVVVVILLAVAH</sequence>
<evidence type="ECO:0000256" key="1">
    <source>
        <dbReference type="ARBA" id="ARBA00022692"/>
    </source>
</evidence>
<dbReference type="Proteomes" id="UP000439780">
    <property type="component" value="Unassembled WGS sequence"/>
</dbReference>
<dbReference type="PROSITE" id="PS51503">
    <property type="entry name" value="HIG1"/>
    <property type="match status" value="1"/>
</dbReference>
<dbReference type="AlphaFoldDB" id="A0A845ASM2"/>
<keyword evidence="3 4" id="KW-0472">Membrane</keyword>
<accession>A0A845ASM2</accession>
<feature type="transmembrane region" description="Helical" evidence="4">
    <location>
        <begin position="58"/>
        <end position="75"/>
    </location>
</feature>
<keyword evidence="2 4" id="KW-1133">Transmembrane helix</keyword>
<dbReference type="OrthoDB" id="7392120at2"/>
<feature type="domain" description="HIG1" evidence="5">
    <location>
        <begin position="1"/>
        <end position="76"/>
    </location>
</feature>
<dbReference type="InterPro" id="IPR007667">
    <property type="entry name" value="Hypoxia_induced_domain"/>
</dbReference>
<evidence type="ECO:0000256" key="2">
    <source>
        <dbReference type="ARBA" id="ARBA00022989"/>
    </source>
</evidence>
<evidence type="ECO:0000256" key="4">
    <source>
        <dbReference type="SAM" id="Phobius"/>
    </source>
</evidence>
<proteinExistence type="predicted"/>
<comment type="caution">
    <text evidence="6">The sequence shown here is derived from an EMBL/GenBank/DDBJ whole genome shotgun (WGS) entry which is preliminary data.</text>
</comment>
<organism evidence="6 7">
    <name type="scientific">Qipengyuania algicida</name>
    <dbReference type="NCBI Taxonomy" id="1836209"/>
    <lineage>
        <taxon>Bacteria</taxon>
        <taxon>Pseudomonadati</taxon>
        <taxon>Pseudomonadota</taxon>
        <taxon>Alphaproteobacteria</taxon>
        <taxon>Sphingomonadales</taxon>
        <taxon>Erythrobacteraceae</taxon>
        <taxon>Qipengyuania</taxon>
    </lineage>
</organism>
<keyword evidence="1 4" id="KW-0812">Transmembrane</keyword>
<protein>
    <recommendedName>
        <fullName evidence="5">HIG1 domain-containing protein</fullName>
    </recommendedName>
</protein>
<name>A0A845ASM2_9SPHN</name>
<evidence type="ECO:0000313" key="6">
    <source>
        <dbReference type="EMBL" id="MXP29878.1"/>
    </source>
</evidence>
<dbReference type="EMBL" id="WTYA01000012">
    <property type="protein sequence ID" value="MXP29878.1"/>
    <property type="molecule type" value="Genomic_DNA"/>
</dbReference>
<keyword evidence="7" id="KW-1185">Reference proteome</keyword>
<dbReference type="RefSeq" id="WP_160754176.1">
    <property type="nucleotide sequence ID" value="NZ_WTYA01000012.1"/>
</dbReference>
<evidence type="ECO:0000259" key="5">
    <source>
        <dbReference type="PROSITE" id="PS51503"/>
    </source>
</evidence>
<reference evidence="6 7" key="1">
    <citation type="submission" date="2019-12" db="EMBL/GenBank/DDBJ databases">
        <title>Genomic-based taxomic classification of the family Erythrobacteraceae.</title>
        <authorList>
            <person name="Xu L."/>
        </authorList>
    </citation>
    <scope>NUCLEOTIDE SEQUENCE [LARGE SCALE GENOMIC DNA]</scope>
    <source>
        <strain evidence="6 7">KEMB 9005-328</strain>
    </source>
</reference>
<evidence type="ECO:0000256" key="3">
    <source>
        <dbReference type="ARBA" id="ARBA00023136"/>
    </source>
</evidence>
<feature type="transmembrane region" description="Helical" evidence="4">
    <location>
        <begin position="6"/>
        <end position="28"/>
    </location>
</feature>
<evidence type="ECO:0000313" key="7">
    <source>
        <dbReference type="Proteomes" id="UP000439780"/>
    </source>
</evidence>